<evidence type="ECO:0000313" key="7">
    <source>
        <dbReference type="EMBL" id="KKM04396.1"/>
    </source>
</evidence>
<dbReference type="GO" id="GO:0006950">
    <property type="term" value="P:response to stress"/>
    <property type="evidence" value="ECO:0007669"/>
    <property type="project" value="TreeGrafter"/>
</dbReference>
<dbReference type="EMBL" id="LAZR01016463">
    <property type="protein sequence ID" value="KKM04396.1"/>
    <property type="molecule type" value="Genomic_DNA"/>
</dbReference>
<dbReference type="GO" id="GO:0005737">
    <property type="term" value="C:cytoplasm"/>
    <property type="evidence" value="ECO:0007669"/>
    <property type="project" value="UniProtKB-SubCell"/>
</dbReference>
<dbReference type="InterPro" id="IPR039422">
    <property type="entry name" value="MarR/SlyA-like"/>
</dbReference>
<evidence type="ECO:0000256" key="1">
    <source>
        <dbReference type="ARBA" id="ARBA00004496"/>
    </source>
</evidence>
<dbReference type="Pfam" id="PF22381">
    <property type="entry name" value="Staph_reg_Sar_Rot"/>
    <property type="match status" value="1"/>
</dbReference>
<evidence type="ECO:0000256" key="4">
    <source>
        <dbReference type="ARBA" id="ARBA00023125"/>
    </source>
</evidence>
<dbReference type="PANTHER" id="PTHR33164:SF5">
    <property type="entry name" value="ORGANIC HYDROPEROXIDE RESISTANCE TRANSCRIPTIONAL REGULATOR"/>
    <property type="match status" value="1"/>
</dbReference>
<keyword evidence="2" id="KW-0963">Cytoplasm</keyword>
<proteinExistence type="predicted"/>
<dbReference type="InterPro" id="IPR000835">
    <property type="entry name" value="HTH_MarR-typ"/>
</dbReference>
<evidence type="ECO:0000256" key="5">
    <source>
        <dbReference type="ARBA" id="ARBA00023163"/>
    </source>
</evidence>
<dbReference type="FunFam" id="1.10.10.10:FF:000163">
    <property type="entry name" value="MarR family transcriptional regulator"/>
    <property type="match status" value="1"/>
</dbReference>
<protein>
    <recommendedName>
        <fullName evidence="6">HTH marR-type domain-containing protein</fullName>
    </recommendedName>
</protein>
<dbReference type="InterPro" id="IPR036390">
    <property type="entry name" value="WH_DNA-bd_sf"/>
</dbReference>
<dbReference type="GO" id="GO:0003677">
    <property type="term" value="F:DNA binding"/>
    <property type="evidence" value="ECO:0007669"/>
    <property type="project" value="UniProtKB-KW"/>
</dbReference>
<dbReference type="InterPro" id="IPR055166">
    <property type="entry name" value="Transc_reg_Sar_Rot_HTH"/>
</dbReference>
<keyword evidence="5" id="KW-0804">Transcription</keyword>
<evidence type="ECO:0000256" key="3">
    <source>
        <dbReference type="ARBA" id="ARBA00023015"/>
    </source>
</evidence>
<dbReference type="PROSITE" id="PS50995">
    <property type="entry name" value="HTH_MARR_2"/>
    <property type="match status" value="1"/>
</dbReference>
<dbReference type="PANTHER" id="PTHR33164">
    <property type="entry name" value="TRANSCRIPTIONAL REGULATOR, MARR FAMILY"/>
    <property type="match status" value="1"/>
</dbReference>
<dbReference type="InterPro" id="IPR036388">
    <property type="entry name" value="WH-like_DNA-bd_sf"/>
</dbReference>
<name>A0A0F9JF05_9ZZZZ</name>
<comment type="caution">
    <text evidence="7">The sequence shown here is derived from an EMBL/GenBank/DDBJ whole genome shotgun (WGS) entry which is preliminary data.</text>
</comment>
<sequence length="149" mass="16851">MTKDSSCSELLLDNQLCFALHSTSLMMTKTYKPLLKALNLTYPQYLAMLVLWEEDGITVSHISKRLLTDPGSLSPLLKRLEADGLLTRKRSTDDERVVELHLTDKGRELQDQAQTVPGCIINSSGQSWPDLIELKRQLLKLRENLKASI</sequence>
<dbReference type="GO" id="GO:0003700">
    <property type="term" value="F:DNA-binding transcription factor activity"/>
    <property type="evidence" value="ECO:0007669"/>
    <property type="project" value="InterPro"/>
</dbReference>
<dbReference type="SMART" id="SM00347">
    <property type="entry name" value="HTH_MARR"/>
    <property type="match status" value="1"/>
</dbReference>
<evidence type="ECO:0000256" key="2">
    <source>
        <dbReference type="ARBA" id="ARBA00022490"/>
    </source>
</evidence>
<evidence type="ECO:0000259" key="6">
    <source>
        <dbReference type="PROSITE" id="PS50995"/>
    </source>
</evidence>
<gene>
    <name evidence="7" type="ORF">LCGC14_1764670</name>
</gene>
<accession>A0A0F9JF05</accession>
<keyword evidence="4" id="KW-0238">DNA-binding</keyword>
<organism evidence="7">
    <name type="scientific">marine sediment metagenome</name>
    <dbReference type="NCBI Taxonomy" id="412755"/>
    <lineage>
        <taxon>unclassified sequences</taxon>
        <taxon>metagenomes</taxon>
        <taxon>ecological metagenomes</taxon>
    </lineage>
</organism>
<feature type="domain" description="HTH marR-type" evidence="6">
    <location>
        <begin position="13"/>
        <end position="143"/>
    </location>
</feature>
<reference evidence="7" key="1">
    <citation type="journal article" date="2015" name="Nature">
        <title>Complex archaea that bridge the gap between prokaryotes and eukaryotes.</title>
        <authorList>
            <person name="Spang A."/>
            <person name="Saw J.H."/>
            <person name="Jorgensen S.L."/>
            <person name="Zaremba-Niedzwiedzka K."/>
            <person name="Martijn J."/>
            <person name="Lind A.E."/>
            <person name="van Eijk R."/>
            <person name="Schleper C."/>
            <person name="Guy L."/>
            <person name="Ettema T.J."/>
        </authorList>
    </citation>
    <scope>NUCLEOTIDE SEQUENCE</scope>
</reference>
<keyword evidence="3" id="KW-0805">Transcription regulation</keyword>
<dbReference type="AlphaFoldDB" id="A0A0F9JF05"/>
<dbReference type="SUPFAM" id="SSF46785">
    <property type="entry name" value="Winged helix' DNA-binding domain"/>
    <property type="match status" value="1"/>
</dbReference>
<dbReference type="PRINTS" id="PR00598">
    <property type="entry name" value="HTHMARR"/>
</dbReference>
<comment type="subcellular location">
    <subcellularLocation>
        <location evidence="1">Cytoplasm</location>
    </subcellularLocation>
</comment>
<dbReference type="Gene3D" id="1.10.10.10">
    <property type="entry name" value="Winged helix-like DNA-binding domain superfamily/Winged helix DNA-binding domain"/>
    <property type="match status" value="1"/>
</dbReference>